<name>Q3SB90_9EURY</name>
<sequence>MDVLSYIGEKAGLVWSYLHENGPSSDRNISKKTGLSKEETWGALGWLAREGKVEIVGIKKRGKTKEVIFELTE</sequence>
<protein>
    <submittedName>
        <fullName evidence="1">Uncharacterized protein</fullName>
    </submittedName>
</protein>
<dbReference type="SUPFAM" id="SSF46785">
    <property type="entry name" value="Winged helix' DNA-binding domain"/>
    <property type="match status" value="1"/>
</dbReference>
<dbReference type="AlphaFoldDB" id="Q3SB90"/>
<dbReference type="InterPro" id="IPR036388">
    <property type="entry name" value="WH-like_DNA-bd_sf"/>
</dbReference>
<accession>Q3SB90</accession>
<dbReference type="InterPro" id="IPR019707">
    <property type="entry name" value="DUF2582"/>
</dbReference>
<dbReference type="Gene3D" id="1.10.10.10">
    <property type="entry name" value="Winged helix-like DNA-binding domain superfamily/Winged helix DNA-binding domain"/>
    <property type="match status" value="1"/>
</dbReference>
<organism evidence="1">
    <name type="scientific">uncultured euryarchaeote Alv-FOS5</name>
    <dbReference type="NCBI Taxonomy" id="337891"/>
    <lineage>
        <taxon>Archaea</taxon>
        <taxon>Methanobacteriati</taxon>
        <taxon>Methanobacteriota</taxon>
        <taxon>environmental samples</taxon>
    </lineage>
</organism>
<dbReference type="EMBL" id="DQ078753">
    <property type="protein sequence ID" value="AAZ32120.1"/>
    <property type="molecule type" value="Genomic_DNA"/>
</dbReference>
<dbReference type="Pfam" id="PF10771">
    <property type="entry name" value="DUF2582"/>
    <property type="match status" value="1"/>
</dbReference>
<dbReference type="InterPro" id="IPR036390">
    <property type="entry name" value="WH_DNA-bd_sf"/>
</dbReference>
<proteinExistence type="predicted"/>
<evidence type="ECO:0000313" key="1">
    <source>
        <dbReference type="EMBL" id="AAZ32120.1"/>
    </source>
</evidence>
<reference evidence="1" key="1">
    <citation type="journal article" date="2006" name="FEMS Microbiol. Ecol.">
        <title>Uncultured Archaea in a hydrothermal microbial assemblage: phylogenetic diversity and characterization of a genome fragment from a euryarchaeote.</title>
        <authorList>
            <person name="Moussard H."/>
            <person name="Moreira D."/>
            <person name="Cambon-Bonavita M.A."/>
            <person name="Lopez-Garcia P."/>
            <person name="Jeanthon C."/>
        </authorList>
    </citation>
    <scope>NUCLEOTIDE SEQUENCE</scope>
</reference>